<evidence type="ECO:0000313" key="3">
    <source>
        <dbReference type="Proteomes" id="UP000027002"/>
    </source>
</evidence>
<reference evidence="2" key="1">
    <citation type="submission" date="2020-03" db="EMBL/GenBank/DDBJ databases">
        <title>A mixture of massive structural variations and highly conserved coding sequences in Ustilaginoidea virens genome.</title>
        <authorList>
            <person name="Zhang K."/>
            <person name="Zhao Z."/>
            <person name="Zhang Z."/>
            <person name="Li Y."/>
            <person name="Hsiang T."/>
            <person name="Sun W."/>
        </authorList>
    </citation>
    <scope>NUCLEOTIDE SEQUENCE</scope>
    <source>
        <strain evidence="2">UV-8b</strain>
    </source>
</reference>
<feature type="domain" description="Phosphatidate phosphatase APP1 catalytic" evidence="1">
    <location>
        <begin position="276"/>
        <end position="420"/>
    </location>
</feature>
<dbReference type="GO" id="GO:0008195">
    <property type="term" value="F:phosphatidate phosphatase activity"/>
    <property type="evidence" value="ECO:0007669"/>
    <property type="project" value="InterPro"/>
</dbReference>
<proteinExistence type="predicted"/>
<keyword evidence="3" id="KW-1185">Reference proteome</keyword>
<dbReference type="GO" id="GO:0030479">
    <property type="term" value="C:actin cortical patch"/>
    <property type="evidence" value="ECO:0007669"/>
    <property type="project" value="TreeGrafter"/>
</dbReference>
<accession>A0A8E5MDR6</accession>
<dbReference type="Proteomes" id="UP000027002">
    <property type="component" value="Chromosome 1"/>
</dbReference>
<name>A0A8E5MDR6_USTVR</name>
<sequence>MRGPYLAVACSALVCAIPTRPPLPAQTIPGVDAIAARAPAPTAAFDPIRRGLGDDIKSYVDGLASGVESKLSSFVESGILNYPNGFPAGTAVEKSLGVSNAALDALPTQVMNLPSYGNWTNGSWSLRIHGNVYKLPNVSQSKIDDLADDFLIGTSVKDLNSTEQAQARNVTRSIFVIQQANRNVTMNLVNDVAVRANASGGAINARGGAQIVHMPYNTTMEGDFDAFVELKNTTGPRGGYLIPGNETFEIQTLNVYTKGTDSGNATAYLVPPTGLTVISDIDDILRVTKIYEPKQGILNTFARPFTPWLNMPEIYANWSASIKNTHFHYLTTTPEQATRTYMEFIYKTYPLGSFDTRPLNFSDIKATLHIRRFLLDKVFQTFPKRRFILVADTSNHDVMVAYPAMFHDYPGQVACILLRNTSSTDAGDKFPYDTSGFKGIPQDNYMFFNVPNDLTHLDVENGHCINKTISQNVTFGQQGLPFGLGDKGSSAGQIRAPTIAAILTPLVAMVPLLLL</sequence>
<dbReference type="OrthoDB" id="414243at2759"/>
<dbReference type="PANTHER" id="PTHR28208:SF2">
    <property type="entry name" value="PHOSPHATIDATE PHOSPHATASE APP1 CATALYTIC DOMAIN-CONTAINING PROTEIN"/>
    <property type="match status" value="1"/>
</dbReference>
<dbReference type="RefSeq" id="XP_042994206.1">
    <property type="nucleotide sequence ID" value="XM_043138272.1"/>
</dbReference>
<evidence type="ECO:0000259" key="1">
    <source>
        <dbReference type="Pfam" id="PF09949"/>
    </source>
</evidence>
<dbReference type="Pfam" id="PF09949">
    <property type="entry name" value="APP1_cat"/>
    <property type="match status" value="1"/>
</dbReference>
<protein>
    <recommendedName>
        <fullName evidence="1">Phosphatidate phosphatase APP1 catalytic domain-containing protein</fullName>
    </recommendedName>
</protein>
<dbReference type="KEGG" id="uvi:66061552"/>
<organism evidence="2 3">
    <name type="scientific">Ustilaginoidea virens</name>
    <name type="common">Rice false smut fungus</name>
    <name type="synonym">Villosiclava virens</name>
    <dbReference type="NCBI Taxonomy" id="1159556"/>
    <lineage>
        <taxon>Eukaryota</taxon>
        <taxon>Fungi</taxon>
        <taxon>Dikarya</taxon>
        <taxon>Ascomycota</taxon>
        <taxon>Pezizomycotina</taxon>
        <taxon>Sordariomycetes</taxon>
        <taxon>Hypocreomycetidae</taxon>
        <taxon>Hypocreales</taxon>
        <taxon>Clavicipitaceae</taxon>
        <taxon>Ustilaginoidea</taxon>
    </lineage>
</organism>
<dbReference type="InterPro" id="IPR019236">
    <property type="entry name" value="APP1_cat"/>
</dbReference>
<dbReference type="GeneID" id="66061552"/>
<evidence type="ECO:0000313" key="2">
    <source>
        <dbReference type="EMBL" id="QUC16533.1"/>
    </source>
</evidence>
<dbReference type="EMBL" id="CP072753">
    <property type="protein sequence ID" value="QUC16533.1"/>
    <property type="molecule type" value="Genomic_DNA"/>
</dbReference>
<gene>
    <name evidence="2" type="ORF">UV8b_00774</name>
</gene>
<dbReference type="PANTHER" id="PTHR28208">
    <property type="entry name" value="PHOSPHATIDATE PHOSPHATASE APP1"/>
    <property type="match status" value="1"/>
</dbReference>
<dbReference type="AlphaFoldDB" id="A0A8E5MDR6"/>
<dbReference type="InterPro" id="IPR052935">
    <property type="entry name" value="Mg2+_PAP"/>
</dbReference>